<feature type="region of interest" description="Disordered" evidence="1">
    <location>
        <begin position="155"/>
        <end position="201"/>
    </location>
</feature>
<sequence>MSGVVQRRYTRQAKNRLEVPAEPESGSHFTVFGEKEREINLDGRGANMPRVKGEGDETAQRSDVRGIERELVMIEEGLKAVPASQFSPTGSQRDPSCQSFTAEWEAQEDSRLLCSTVQKALFEEEERVQNLTQQVRVLERANGHLRERVKTLKRQLRQAQRDSKDQQTLNLKQTYESTQPHPDQETTAEEKTAPKKGRARN</sequence>
<gene>
    <name evidence="2" type="ORF">WMY93_011181</name>
</gene>
<dbReference type="EMBL" id="JBBPFD010000008">
    <property type="protein sequence ID" value="KAK7915420.1"/>
    <property type="molecule type" value="Genomic_DNA"/>
</dbReference>
<name>A0AAW0P384_9GOBI</name>
<proteinExistence type="predicted"/>
<feature type="compositionally biased region" description="Basic and acidic residues" evidence="1">
    <location>
        <begin position="182"/>
        <end position="193"/>
    </location>
</feature>
<comment type="caution">
    <text evidence="2">The sequence shown here is derived from an EMBL/GenBank/DDBJ whole genome shotgun (WGS) entry which is preliminary data.</text>
</comment>
<dbReference type="AlphaFoldDB" id="A0AAW0P384"/>
<dbReference type="Proteomes" id="UP001460270">
    <property type="component" value="Unassembled WGS sequence"/>
</dbReference>
<reference evidence="3" key="1">
    <citation type="submission" date="2024-04" db="EMBL/GenBank/DDBJ databases">
        <title>Salinicola lusitanus LLJ914,a marine bacterium isolated from the Okinawa Trough.</title>
        <authorList>
            <person name="Li J."/>
        </authorList>
    </citation>
    <scope>NUCLEOTIDE SEQUENCE [LARGE SCALE GENOMIC DNA]</scope>
</reference>
<dbReference type="PANTHER" id="PTHR31663">
    <property type="entry name" value="COILED-COIL DOMAIN-CONTAINING PROTEIN 3"/>
    <property type="match status" value="1"/>
</dbReference>
<dbReference type="InterPro" id="IPR040311">
    <property type="entry name" value="CCDC3"/>
</dbReference>
<keyword evidence="3" id="KW-1185">Reference proteome</keyword>
<protein>
    <submittedName>
        <fullName evidence="2">Uncharacterized protein</fullName>
    </submittedName>
</protein>
<evidence type="ECO:0000256" key="1">
    <source>
        <dbReference type="SAM" id="MobiDB-lite"/>
    </source>
</evidence>
<evidence type="ECO:0000313" key="3">
    <source>
        <dbReference type="Proteomes" id="UP001460270"/>
    </source>
</evidence>
<feature type="region of interest" description="Disordered" evidence="1">
    <location>
        <begin position="1"/>
        <end position="27"/>
    </location>
</feature>
<feature type="compositionally biased region" description="Polar residues" evidence="1">
    <location>
        <begin position="166"/>
        <end position="181"/>
    </location>
</feature>
<dbReference type="PANTHER" id="PTHR31663:SF2">
    <property type="entry name" value="COILED-COIL DOMAIN-CONTAINING 3B"/>
    <property type="match status" value="1"/>
</dbReference>
<organism evidence="2 3">
    <name type="scientific">Mugilogobius chulae</name>
    <name type="common">yellowstripe goby</name>
    <dbReference type="NCBI Taxonomy" id="88201"/>
    <lineage>
        <taxon>Eukaryota</taxon>
        <taxon>Metazoa</taxon>
        <taxon>Chordata</taxon>
        <taxon>Craniata</taxon>
        <taxon>Vertebrata</taxon>
        <taxon>Euteleostomi</taxon>
        <taxon>Actinopterygii</taxon>
        <taxon>Neopterygii</taxon>
        <taxon>Teleostei</taxon>
        <taxon>Neoteleostei</taxon>
        <taxon>Acanthomorphata</taxon>
        <taxon>Gobiaria</taxon>
        <taxon>Gobiiformes</taxon>
        <taxon>Gobioidei</taxon>
        <taxon>Gobiidae</taxon>
        <taxon>Gobionellinae</taxon>
        <taxon>Mugilogobius</taxon>
    </lineage>
</organism>
<accession>A0AAW0P384</accession>
<feature type="compositionally biased region" description="Basic and acidic residues" evidence="1">
    <location>
        <begin position="51"/>
        <end position="64"/>
    </location>
</feature>
<feature type="region of interest" description="Disordered" evidence="1">
    <location>
        <begin position="41"/>
        <end position="64"/>
    </location>
</feature>
<evidence type="ECO:0000313" key="2">
    <source>
        <dbReference type="EMBL" id="KAK7915420.1"/>
    </source>
</evidence>